<sequence>MELHIRDGLTAAQGVALQVEAHSIQNLLRDGHRSIQDIRHIAASADSVFVLASIGVERAMKLLLGLGSLRDEGRWPPPLRILGWGETLVEPRREPRGRPGRERPRCATPRLLRAASGRPSD</sequence>
<evidence type="ECO:0000313" key="2">
    <source>
        <dbReference type="EMBL" id="WBM80854.1"/>
    </source>
</evidence>
<reference evidence="2 3" key="1">
    <citation type="submission" date="2021-05" db="EMBL/GenBank/DDBJ databases">
        <authorList>
            <person name="Kumar R."/>
            <person name="Kumar A."/>
            <person name="Mukhia S."/>
        </authorList>
    </citation>
    <scope>NUCLEOTIDE SEQUENCE [LARGE SCALE GENOMIC DNA]</scope>
    <source>
        <strain evidence="2 3">ERMR7:08</strain>
    </source>
</reference>
<accession>A0ABY7NEB9</accession>
<keyword evidence="3" id="KW-1185">Reference proteome</keyword>
<dbReference type="RefSeq" id="WP_281535558.1">
    <property type="nucleotide sequence ID" value="NZ_CP075584.1"/>
</dbReference>
<proteinExistence type="predicted"/>
<name>A0ABY7NEB9_9MICO</name>
<dbReference type="Proteomes" id="UP001212421">
    <property type="component" value="Chromosome"/>
</dbReference>
<feature type="region of interest" description="Disordered" evidence="1">
    <location>
        <begin position="91"/>
        <end position="121"/>
    </location>
</feature>
<feature type="compositionally biased region" description="Basic and acidic residues" evidence="1">
    <location>
        <begin position="91"/>
        <end position="105"/>
    </location>
</feature>
<dbReference type="EMBL" id="CP075584">
    <property type="protein sequence ID" value="WBM80854.1"/>
    <property type="molecule type" value="Genomic_DNA"/>
</dbReference>
<evidence type="ECO:0000313" key="3">
    <source>
        <dbReference type="Proteomes" id="UP001212421"/>
    </source>
</evidence>
<evidence type="ECO:0000256" key="1">
    <source>
        <dbReference type="SAM" id="MobiDB-lite"/>
    </source>
</evidence>
<gene>
    <name evidence="2" type="ORF">KIV56_05910</name>
</gene>
<evidence type="ECO:0008006" key="4">
    <source>
        <dbReference type="Google" id="ProtNLM"/>
    </source>
</evidence>
<protein>
    <recommendedName>
        <fullName evidence="4">DUF4332 domain-containing protein</fullName>
    </recommendedName>
</protein>
<organism evidence="2 3">
    <name type="scientific">Cryobacterium breve</name>
    <dbReference type="NCBI Taxonomy" id="1259258"/>
    <lineage>
        <taxon>Bacteria</taxon>
        <taxon>Bacillati</taxon>
        <taxon>Actinomycetota</taxon>
        <taxon>Actinomycetes</taxon>
        <taxon>Micrococcales</taxon>
        <taxon>Microbacteriaceae</taxon>
        <taxon>Cryobacterium</taxon>
    </lineage>
</organism>